<keyword evidence="2 9" id="KW-0813">Transport</keyword>
<protein>
    <recommendedName>
        <fullName evidence="9">TRAP transporter small permease protein</fullName>
    </recommendedName>
</protein>
<dbReference type="AlphaFoldDB" id="A0A370KXN1"/>
<dbReference type="Pfam" id="PF04290">
    <property type="entry name" value="DctQ"/>
    <property type="match status" value="1"/>
</dbReference>
<comment type="subcellular location">
    <subcellularLocation>
        <location evidence="1 9">Cell inner membrane</location>
        <topology evidence="1 9">Multi-pass membrane protein</topology>
    </subcellularLocation>
</comment>
<keyword evidence="12" id="KW-1185">Reference proteome</keyword>
<comment type="caution">
    <text evidence="11">The sequence shown here is derived from an EMBL/GenBank/DDBJ whole genome shotgun (WGS) entry which is preliminary data.</text>
</comment>
<evidence type="ECO:0000256" key="7">
    <source>
        <dbReference type="ARBA" id="ARBA00023136"/>
    </source>
</evidence>
<dbReference type="PANTHER" id="PTHR35011">
    <property type="entry name" value="2,3-DIKETO-L-GULONATE TRAP TRANSPORTER SMALL PERMEASE PROTEIN YIAM"/>
    <property type="match status" value="1"/>
</dbReference>
<dbReference type="Proteomes" id="UP000255207">
    <property type="component" value="Unassembled WGS sequence"/>
</dbReference>
<evidence type="ECO:0000256" key="6">
    <source>
        <dbReference type="ARBA" id="ARBA00022989"/>
    </source>
</evidence>
<dbReference type="OrthoDB" id="8158213at2"/>
<reference evidence="12" key="1">
    <citation type="submission" date="2018-07" db="EMBL/GenBank/DDBJ databases">
        <authorList>
            <person name="Safronova V.I."/>
            <person name="Chirak E.R."/>
            <person name="Sazanova A.L."/>
        </authorList>
    </citation>
    <scope>NUCLEOTIDE SEQUENCE [LARGE SCALE GENOMIC DNA]</scope>
    <source>
        <strain evidence="12">RCAM04685</strain>
    </source>
</reference>
<feature type="domain" description="Tripartite ATP-independent periplasmic transporters DctQ component" evidence="10">
    <location>
        <begin position="27"/>
        <end position="153"/>
    </location>
</feature>
<evidence type="ECO:0000256" key="9">
    <source>
        <dbReference type="RuleBase" id="RU369079"/>
    </source>
</evidence>
<dbReference type="InterPro" id="IPR055348">
    <property type="entry name" value="DctQ"/>
</dbReference>
<evidence type="ECO:0000256" key="2">
    <source>
        <dbReference type="ARBA" id="ARBA00022448"/>
    </source>
</evidence>
<evidence type="ECO:0000313" key="11">
    <source>
        <dbReference type="EMBL" id="RDJ19737.1"/>
    </source>
</evidence>
<organism evidence="11 12">
    <name type="scientific">Bosea caraganae</name>
    <dbReference type="NCBI Taxonomy" id="2763117"/>
    <lineage>
        <taxon>Bacteria</taxon>
        <taxon>Pseudomonadati</taxon>
        <taxon>Pseudomonadota</taxon>
        <taxon>Alphaproteobacteria</taxon>
        <taxon>Hyphomicrobiales</taxon>
        <taxon>Boseaceae</taxon>
        <taxon>Bosea</taxon>
    </lineage>
</organism>
<comment type="subunit">
    <text evidence="9">The complex comprises the extracytoplasmic solute receptor protein and the two transmembrane proteins.</text>
</comment>
<keyword evidence="4 9" id="KW-0997">Cell inner membrane</keyword>
<evidence type="ECO:0000256" key="8">
    <source>
        <dbReference type="ARBA" id="ARBA00038436"/>
    </source>
</evidence>
<dbReference type="GO" id="GO:0015740">
    <property type="term" value="P:C4-dicarboxylate transport"/>
    <property type="evidence" value="ECO:0007669"/>
    <property type="project" value="TreeGrafter"/>
</dbReference>
<evidence type="ECO:0000259" key="10">
    <source>
        <dbReference type="Pfam" id="PF04290"/>
    </source>
</evidence>
<evidence type="ECO:0000256" key="1">
    <source>
        <dbReference type="ARBA" id="ARBA00004429"/>
    </source>
</evidence>
<keyword evidence="6 9" id="KW-1133">Transmembrane helix</keyword>
<feature type="transmembrane region" description="Helical" evidence="9">
    <location>
        <begin position="84"/>
        <end position="108"/>
    </location>
</feature>
<dbReference type="EMBL" id="QQTP01000029">
    <property type="protein sequence ID" value="RDJ19737.1"/>
    <property type="molecule type" value="Genomic_DNA"/>
</dbReference>
<feature type="transmembrane region" description="Helical" evidence="9">
    <location>
        <begin position="128"/>
        <end position="146"/>
    </location>
</feature>
<dbReference type="InterPro" id="IPR007387">
    <property type="entry name" value="TRAP_DctQ"/>
</dbReference>
<evidence type="ECO:0000313" key="12">
    <source>
        <dbReference type="Proteomes" id="UP000255207"/>
    </source>
</evidence>
<proteinExistence type="inferred from homology"/>
<keyword evidence="3" id="KW-1003">Cell membrane</keyword>
<sequence length="172" mass="18959">MMMAAARTVFDRAMEIVAAILVVALLTCVSLGIVTRAMGDPLIWTDEVSRFLMLWLAVVGWVLASRRRAHIRIRFFHDLLPPRLWRSVEIMMQVGMTLFGVLVGWYSVHLVTANIDLEATTVPISISWLYAPMVFAGAVTALQGLSELIENIARHKVAPYPADDLPAGGGAK</sequence>
<comment type="function">
    <text evidence="9">Part of the tripartite ATP-independent periplasmic (TRAP) transport system.</text>
</comment>
<comment type="caution">
    <text evidence="9">Lacks conserved residue(s) required for the propagation of feature annotation.</text>
</comment>
<dbReference type="GO" id="GO:0022857">
    <property type="term" value="F:transmembrane transporter activity"/>
    <property type="evidence" value="ECO:0007669"/>
    <property type="project" value="UniProtKB-UniRule"/>
</dbReference>
<dbReference type="RefSeq" id="WP_114832747.1">
    <property type="nucleotide sequence ID" value="NZ_QQTO01000039.1"/>
</dbReference>
<evidence type="ECO:0000256" key="3">
    <source>
        <dbReference type="ARBA" id="ARBA00022475"/>
    </source>
</evidence>
<feature type="transmembrane region" description="Helical" evidence="9">
    <location>
        <begin position="48"/>
        <end position="64"/>
    </location>
</feature>
<evidence type="ECO:0000256" key="5">
    <source>
        <dbReference type="ARBA" id="ARBA00022692"/>
    </source>
</evidence>
<keyword evidence="5 9" id="KW-0812">Transmembrane</keyword>
<accession>A0A370KXN1</accession>
<comment type="similarity">
    <text evidence="8 9">Belongs to the TRAP transporter small permease family.</text>
</comment>
<name>A0A370KXN1_9HYPH</name>
<gene>
    <name evidence="11" type="ORF">DWE98_28245</name>
</gene>
<dbReference type="GO" id="GO:0005886">
    <property type="term" value="C:plasma membrane"/>
    <property type="evidence" value="ECO:0007669"/>
    <property type="project" value="UniProtKB-SubCell"/>
</dbReference>
<evidence type="ECO:0000256" key="4">
    <source>
        <dbReference type="ARBA" id="ARBA00022519"/>
    </source>
</evidence>
<dbReference type="PANTHER" id="PTHR35011:SF5">
    <property type="entry name" value="SIALIC ACID TRAP TRANSPORTER SMALL PERMEASE PROTEIN SIAQ"/>
    <property type="match status" value="1"/>
</dbReference>
<keyword evidence="7 9" id="KW-0472">Membrane</keyword>